<accession>A0A5Q0H5Q8</accession>
<dbReference type="KEGG" id="ssyi:EKG83_32790"/>
<dbReference type="InterPro" id="IPR009081">
    <property type="entry name" value="PP-bd_ACP"/>
</dbReference>
<dbReference type="AlphaFoldDB" id="A0A5Q0H5Q8"/>
<evidence type="ECO:0000313" key="3">
    <source>
        <dbReference type="Proteomes" id="UP000325787"/>
    </source>
</evidence>
<organism evidence="2 3">
    <name type="scientific">Saccharothrix syringae</name>
    <name type="common">Nocardiopsis syringae</name>
    <dbReference type="NCBI Taxonomy" id="103733"/>
    <lineage>
        <taxon>Bacteria</taxon>
        <taxon>Bacillati</taxon>
        <taxon>Actinomycetota</taxon>
        <taxon>Actinomycetes</taxon>
        <taxon>Pseudonocardiales</taxon>
        <taxon>Pseudonocardiaceae</taxon>
        <taxon>Saccharothrix</taxon>
    </lineage>
</organism>
<reference evidence="3" key="1">
    <citation type="journal article" date="2021" name="Curr. Microbiol.">
        <title>Complete genome of nocamycin-producing strain Saccharothrix syringae NRRL B-16468 reveals the biosynthetic potential for secondary metabolites.</title>
        <authorList>
            <person name="Mo X."/>
            <person name="Yang S."/>
        </authorList>
    </citation>
    <scope>NUCLEOTIDE SEQUENCE [LARGE SCALE GENOMIC DNA]</scope>
    <source>
        <strain evidence="3">ATCC 51364 / DSM 43886 / JCM 6844 / KCTC 9398 / NBRC 14523 / NRRL B-16468 / INA 2240</strain>
    </source>
</reference>
<dbReference type="Pfam" id="PF00550">
    <property type="entry name" value="PP-binding"/>
    <property type="match status" value="1"/>
</dbReference>
<evidence type="ECO:0000313" key="2">
    <source>
        <dbReference type="EMBL" id="QFZ21536.1"/>
    </source>
</evidence>
<dbReference type="EMBL" id="CP034550">
    <property type="protein sequence ID" value="QFZ21536.1"/>
    <property type="molecule type" value="Genomic_DNA"/>
</dbReference>
<dbReference type="PROSITE" id="PS50075">
    <property type="entry name" value="CARRIER"/>
    <property type="match status" value="1"/>
</dbReference>
<keyword evidence="3" id="KW-1185">Reference proteome</keyword>
<sequence>MSNPDQHGTEPLSVERVRADVADLLGVAPAELEPDADLLDLGLDSMRIMSLVERWRAAGATGLEFADLAEDPRLERWAELVAGTRA</sequence>
<gene>
    <name evidence="2" type="ORF">EKG83_32790</name>
</gene>
<proteinExistence type="predicted"/>
<protein>
    <submittedName>
        <fullName evidence="2">Acyl carrier protein</fullName>
    </submittedName>
</protein>
<feature type="domain" description="Carrier" evidence="1">
    <location>
        <begin position="11"/>
        <end position="85"/>
    </location>
</feature>
<dbReference type="OrthoDB" id="2455700at2"/>
<dbReference type="SUPFAM" id="SSF47336">
    <property type="entry name" value="ACP-like"/>
    <property type="match status" value="1"/>
</dbReference>
<dbReference type="InterPro" id="IPR036736">
    <property type="entry name" value="ACP-like_sf"/>
</dbReference>
<dbReference type="Gene3D" id="1.10.1200.10">
    <property type="entry name" value="ACP-like"/>
    <property type="match status" value="1"/>
</dbReference>
<dbReference type="Proteomes" id="UP000325787">
    <property type="component" value="Chromosome"/>
</dbReference>
<evidence type="ECO:0000259" key="1">
    <source>
        <dbReference type="PROSITE" id="PS50075"/>
    </source>
</evidence>
<dbReference type="RefSeq" id="WP_033435043.1">
    <property type="nucleotide sequence ID" value="NZ_CP034550.1"/>
</dbReference>
<name>A0A5Q0H5Q8_SACSY</name>